<evidence type="ECO:0000256" key="1">
    <source>
        <dbReference type="ARBA" id="ARBA00004229"/>
    </source>
</evidence>
<sequence length="63" mass="6998">MGNSSQIQCRFDFLFTYGDLGSSGGPPLVLSSQESIHSLSVYGQLSLEQWLRFDLNGKIKRST</sequence>
<protein>
    <recommendedName>
        <fullName evidence="3">Uncharacterized protein ycf68</fullName>
    </recommendedName>
</protein>
<dbReference type="OrthoDB" id="680585at2759"/>
<dbReference type="Proteomes" id="UP000811246">
    <property type="component" value="Chromosome 4"/>
</dbReference>
<evidence type="ECO:0000256" key="2">
    <source>
        <dbReference type="ARBA" id="ARBA00007638"/>
    </source>
</evidence>
<gene>
    <name evidence="6" type="ORF">I3842_04G133000</name>
</gene>
<comment type="subcellular location">
    <subcellularLocation>
        <location evidence="1">Plastid</location>
        <location evidence="1">Chloroplast</location>
    </subcellularLocation>
</comment>
<organism evidence="6 7">
    <name type="scientific">Carya illinoinensis</name>
    <name type="common">Pecan</name>
    <dbReference type="NCBI Taxonomy" id="32201"/>
    <lineage>
        <taxon>Eukaryota</taxon>
        <taxon>Viridiplantae</taxon>
        <taxon>Streptophyta</taxon>
        <taxon>Embryophyta</taxon>
        <taxon>Tracheophyta</taxon>
        <taxon>Spermatophyta</taxon>
        <taxon>Magnoliopsida</taxon>
        <taxon>eudicotyledons</taxon>
        <taxon>Gunneridae</taxon>
        <taxon>Pentapetalae</taxon>
        <taxon>rosids</taxon>
        <taxon>fabids</taxon>
        <taxon>Fagales</taxon>
        <taxon>Juglandaceae</taxon>
        <taxon>Carya</taxon>
    </lineage>
</organism>
<evidence type="ECO:0000256" key="3">
    <source>
        <dbReference type="ARBA" id="ARBA00021456"/>
    </source>
</evidence>
<evidence type="ECO:0000313" key="7">
    <source>
        <dbReference type="Proteomes" id="UP000811246"/>
    </source>
</evidence>
<evidence type="ECO:0000313" key="6">
    <source>
        <dbReference type="EMBL" id="KAG6718064.1"/>
    </source>
</evidence>
<dbReference type="Pfam" id="PF10839">
    <property type="entry name" value="DUF2647"/>
    <property type="match status" value="1"/>
</dbReference>
<comment type="similarity">
    <text evidence="2">Belongs to the ycf68 family.</text>
</comment>
<keyword evidence="4" id="KW-0150">Chloroplast</keyword>
<reference evidence="6" key="1">
    <citation type="submission" date="2021-01" db="EMBL/GenBank/DDBJ databases">
        <authorList>
            <person name="Lovell J.T."/>
            <person name="Bentley N."/>
            <person name="Bhattarai G."/>
            <person name="Jenkins J.W."/>
            <person name="Sreedasyam A."/>
            <person name="Alarcon Y."/>
            <person name="Bock C."/>
            <person name="Boston L."/>
            <person name="Carlson J."/>
            <person name="Cervantes K."/>
            <person name="Clermont K."/>
            <person name="Krom N."/>
            <person name="Kubenka K."/>
            <person name="Mamidi S."/>
            <person name="Mattison C."/>
            <person name="Monteros M."/>
            <person name="Pisani C."/>
            <person name="Plott C."/>
            <person name="Rajasekar S."/>
            <person name="Rhein H.S."/>
            <person name="Rohla C."/>
            <person name="Song M."/>
            <person name="Hilaire R.S."/>
            <person name="Shu S."/>
            <person name="Wells L."/>
            <person name="Wang X."/>
            <person name="Webber J."/>
            <person name="Heerema R.J."/>
            <person name="Klein P."/>
            <person name="Conner P."/>
            <person name="Grauke L."/>
            <person name="Grimwood J."/>
            <person name="Schmutz J."/>
            <person name="Randall J.J."/>
        </authorList>
    </citation>
    <scope>NUCLEOTIDE SEQUENCE</scope>
    <source>
        <tissue evidence="6">Leaf</tissue>
    </source>
</reference>
<evidence type="ECO:0000256" key="5">
    <source>
        <dbReference type="ARBA" id="ARBA00022640"/>
    </source>
</evidence>
<dbReference type="AlphaFoldDB" id="A0A922F9V4"/>
<keyword evidence="5" id="KW-0934">Plastid</keyword>
<proteinExistence type="inferred from homology"/>
<comment type="caution">
    <text evidence="6">The sequence shown here is derived from an EMBL/GenBank/DDBJ whole genome shotgun (WGS) entry which is preliminary data.</text>
</comment>
<dbReference type="EMBL" id="CM031828">
    <property type="protein sequence ID" value="KAG6718064.1"/>
    <property type="molecule type" value="Genomic_DNA"/>
</dbReference>
<dbReference type="GO" id="GO:0009507">
    <property type="term" value="C:chloroplast"/>
    <property type="evidence" value="ECO:0007669"/>
    <property type="project" value="UniProtKB-SubCell"/>
</dbReference>
<evidence type="ECO:0000256" key="4">
    <source>
        <dbReference type="ARBA" id="ARBA00022528"/>
    </source>
</evidence>
<dbReference type="EMBL" id="CM031828">
    <property type="protein sequence ID" value="KAG6718063.1"/>
    <property type="molecule type" value="Genomic_DNA"/>
</dbReference>
<accession>A0A922F9V4</accession>
<dbReference type="InterPro" id="IPR022546">
    <property type="entry name" value="Uncharacterised_Ycf68"/>
</dbReference>
<name>A0A922F9V4_CARIL</name>